<dbReference type="InterPro" id="IPR029052">
    <property type="entry name" value="Metallo-depent_PP-like"/>
</dbReference>
<dbReference type="SUPFAM" id="SSF56300">
    <property type="entry name" value="Metallo-dependent phosphatases"/>
    <property type="match status" value="1"/>
</dbReference>
<dbReference type="Gene3D" id="3.60.21.10">
    <property type="match status" value="1"/>
</dbReference>
<keyword evidence="3" id="KW-1185">Reference proteome</keyword>
<dbReference type="Pfam" id="PF00149">
    <property type="entry name" value="Metallophos"/>
    <property type="match status" value="1"/>
</dbReference>
<dbReference type="AlphaFoldDB" id="A0AAN5I582"/>
<evidence type="ECO:0000259" key="1">
    <source>
        <dbReference type="SMART" id="SM00156"/>
    </source>
</evidence>
<feature type="domain" description="Serine/threonine specific protein phosphatases" evidence="1">
    <location>
        <begin position="20"/>
        <end position="296"/>
    </location>
</feature>
<dbReference type="EMBL" id="BTRK01000005">
    <property type="protein sequence ID" value="GMR51944.1"/>
    <property type="molecule type" value="Genomic_DNA"/>
</dbReference>
<dbReference type="PANTHER" id="PTHR11668:SF492">
    <property type="entry name" value="SERINE_THREONINE-PROTEIN PHOSPHATASE PP1-DELTA-RELATED"/>
    <property type="match status" value="1"/>
</dbReference>
<organism evidence="2 3">
    <name type="scientific">Pristionchus mayeri</name>
    <dbReference type="NCBI Taxonomy" id="1317129"/>
    <lineage>
        <taxon>Eukaryota</taxon>
        <taxon>Metazoa</taxon>
        <taxon>Ecdysozoa</taxon>
        <taxon>Nematoda</taxon>
        <taxon>Chromadorea</taxon>
        <taxon>Rhabditida</taxon>
        <taxon>Rhabditina</taxon>
        <taxon>Diplogasteromorpha</taxon>
        <taxon>Diplogasteroidea</taxon>
        <taxon>Neodiplogasteridae</taxon>
        <taxon>Pristionchus</taxon>
    </lineage>
</organism>
<proteinExistence type="predicted"/>
<name>A0AAN5I582_9BILA</name>
<comment type="caution">
    <text evidence="2">The sequence shown here is derived from an EMBL/GenBank/DDBJ whole genome shotgun (WGS) entry which is preliminary data.</text>
</comment>
<dbReference type="GO" id="GO:0005634">
    <property type="term" value="C:nucleus"/>
    <property type="evidence" value="ECO:0007669"/>
    <property type="project" value="TreeGrafter"/>
</dbReference>
<dbReference type="InterPro" id="IPR050341">
    <property type="entry name" value="PP1_catalytic_subunit"/>
</dbReference>
<accession>A0AAN5I582</accession>
<evidence type="ECO:0000313" key="2">
    <source>
        <dbReference type="EMBL" id="GMR51944.1"/>
    </source>
</evidence>
<dbReference type="PANTHER" id="PTHR11668">
    <property type="entry name" value="SERINE/THREONINE PROTEIN PHOSPHATASE"/>
    <property type="match status" value="1"/>
</dbReference>
<dbReference type="PRINTS" id="PR00114">
    <property type="entry name" value="STPHPHTASE"/>
</dbReference>
<dbReference type="InterPro" id="IPR006186">
    <property type="entry name" value="Ser/Thr-sp_prot-phosphatase"/>
</dbReference>
<dbReference type="InterPro" id="IPR004843">
    <property type="entry name" value="Calcineurin-like_PHP"/>
</dbReference>
<evidence type="ECO:0000313" key="3">
    <source>
        <dbReference type="Proteomes" id="UP001328107"/>
    </source>
</evidence>
<sequence>VDDLLAKVLAAGAGGLYNKVTEQDLVMCCRAVKAVFAEQPSMLEINPPVTVCGDINGNYADVKRIFAEGGSPNETNYLFLGNYINGQRAPMQDLETILILFCYKIKYPENFFMLRGNYENATSNAINGFRDEIRNRYYSNLLWQDFNDVFNWMPQTALIGGRILCMHGGPSPRLKSLDQLRNIPRPQVIPFPSLSRDLVLSDPDAAIKGWQLNPRRGGSSYIFGQDVVIDLCEMLGIDLIIRGNQVVQEGYEYFANNHLVTLWSSLNYRGQFDNNAAIMTVSEDLSVTFKKFMAKARHWNISVFNEKGLLD</sequence>
<feature type="non-terminal residue" evidence="2">
    <location>
        <position position="1"/>
    </location>
</feature>
<dbReference type="GO" id="GO:0004722">
    <property type="term" value="F:protein serine/threonine phosphatase activity"/>
    <property type="evidence" value="ECO:0007669"/>
    <property type="project" value="TreeGrafter"/>
</dbReference>
<dbReference type="GO" id="GO:0005737">
    <property type="term" value="C:cytoplasm"/>
    <property type="evidence" value="ECO:0007669"/>
    <property type="project" value="TreeGrafter"/>
</dbReference>
<gene>
    <name evidence="2" type="ORF">PMAYCL1PPCAC_22139</name>
</gene>
<reference evidence="3" key="1">
    <citation type="submission" date="2022-10" db="EMBL/GenBank/DDBJ databases">
        <title>Genome assembly of Pristionchus species.</title>
        <authorList>
            <person name="Yoshida K."/>
            <person name="Sommer R.J."/>
        </authorList>
    </citation>
    <scope>NUCLEOTIDE SEQUENCE [LARGE SCALE GENOMIC DNA]</scope>
    <source>
        <strain evidence="3">RS5460</strain>
    </source>
</reference>
<protein>
    <recommendedName>
        <fullName evidence="1">Serine/threonine specific protein phosphatases domain-containing protein</fullName>
    </recommendedName>
</protein>
<dbReference type="Proteomes" id="UP001328107">
    <property type="component" value="Unassembled WGS sequence"/>
</dbReference>
<dbReference type="SMART" id="SM00156">
    <property type="entry name" value="PP2Ac"/>
    <property type="match status" value="1"/>
</dbReference>